<dbReference type="Proteomes" id="UP001595665">
    <property type="component" value="Unassembled WGS sequence"/>
</dbReference>
<feature type="transmembrane region" description="Helical" evidence="1">
    <location>
        <begin position="6"/>
        <end position="26"/>
    </location>
</feature>
<keyword evidence="1" id="KW-0472">Membrane</keyword>
<proteinExistence type="predicted"/>
<comment type="caution">
    <text evidence="2">The sequence shown here is derived from an EMBL/GenBank/DDBJ whole genome shotgun (WGS) entry which is preliminary data.</text>
</comment>
<keyword evidence="1" id="KW-1133">Transmembrane helix</keyword>
<accession>A0ABV7PG36</accession>
<evidence type="ECO:0000313" key="2">
    <source>
        <dbReference type="EMBL" id="MFC3457153.1"/>
    </source>
</evidence>
<evidence type="ECO:0000313" key="3">
    <source>
        <dbReference type="Proteomes" id="UP001595665"/>
    </source>
</evidence>
<organism evidence="2 3">
    <name type="scientific">Massilia haematophila</name>
    <dbReference type="NCBI Taxonomy" id="457923"/>
    <lineage>
        <taxon>Bacteria</taxon>
        <taxon>Pseudomonadati</taxon>
        <taxon>Pseudomonadota</taxon>
        <taxon>Betaproteobacteria</taxon>
        <taxon>Burkholderiales</taxon>
        <taxon>Oxalobacteraceae</taxon>
        <taxon>Telluria group</taxon>
        <taxon>Massilia</taxon>
    </lineage>
</organism>
<gene>
    <name evidence="2" type="ORF">ACFOPH_02660</name>
</gene>
<keyword evidence="1" id="KW-0812">Transmembrane</keyword>
<keyword evidence="3" id="KW-1185">Reference proteome</keyword>
<sequence length="57" mass="6660">MDQGELFGLPLSVMLAFIALLLRLVLVARLLHDLRRPAVVRRGDRHDGIRRRSRERE</sequence>
<reference evidence="3" key="1">
    <citation type="journal article" date="2019" name="Int. J. Syst. Evol. Microbiol.">
        <title>The Global Catalogue of Microorganisms (GCM) 10K type strain sequencing project: providing services to taxonomists for standard genome sequencing and annotation.</title>
        <authorList>
            <consortium name="The Broad Institute Genomics Platform"/>
            <consortium name="The Broad Institute Genome Sequencing Center for Infectious Disease"/>
            <person name="Wu L."/>
            <person name="Ma J."/>
        </authorList>
    </citation>
    <scope>NUCLEOTIDE SEQUENCE [LARGE SCALE GENOMIC DNA]</scope>
    <source>
        <strain evidence="3">CCM 7480</strain>
    </source>
</reference>
<evidence type="ECO:0000256" key="1">
    <source>
        <dbReference type="SAM" id="Phobius"/>
    </source>
</evidence>
<dbReference type="EMBL" id="JBHRVV010000001">
    <property type="protein sequence ID" value="MFC3457153.1"/>
    <property type="molecule type" value="Genomic_DNA"/>
</dbReference>
<dbReference type="RefSeq" id="WP_379733292.1">
    <property type="nucleotide sequence ID" value="NZ_JBHRVV010000001.1"/>
</dbReference>
<name>A0ABV7PG36_9BURK</name>
<protein>
    <submittedName>
        <fullName evidence="2">Uncharacterized protein</fullName>
    </submittedName>
</protein>